<feature type="domain" description="FHA" evidence="3">
    <location>
        <begin position="574"/>
        <end position="625"/>
    </location>
</feature>
<dbReference type="InterPro" id="IPR000253">
    <property type="entry name" value="FHA_dom"/>
</dbReference>
<evidence type="ECO:0000259" key="3">
    <source>
        <dbReference type="PROSITE" id="PS50006"/>
    </source>
</evidence>
<dbReference type="AlphaFoldDB" id="A0A7X3IJC7"/>
<sequence length="651" mass="72077">MVDLTRDFIQQGGTFMILSGKEGIRSEKLSKVEVSMISASRIPHFLPLYVKEVDLLVSFRYDITEKKMLSHMLKGERMNMTEYYSLLLQVAETLEESAMYMLHPGKYVLDEDYIFMDGSLQEGTIYLTYIPLEGTEGLKAVNVSLKELVTRFMASVTELSGGGVQQLLQYTTFEEFTVGGFKKLLLGLLSREGEPDKSSAAEVRQNRVPEPLRERISIGSKSERSSDTNETASASKRADHIPYSSIGNAEQTVVKTLGGSAPESGLKRGRSALPGKASPSPGTNRNHKQHQNAETETPDFFKNWNGYGSKTDEEVAADEESDPKSASSRKTYIALCCLLAAAIVWRLIYMPAPSNGTLIVCVILTLILVVIALLCWTGRLFASKNAVSAPDTFGGLPDFGSAELTGEAKQGKGRSRFEVEQLTGFFRGSVKKEKEKPDMNISDPEPDWKWTFPQDPPVQRLADSMESGRMSGRTGKEMTDGEMRISSLNQRVWNHADIRTEGNTDFEEQDYYGQLGQRTELLNSGQGGATVLLNGSIPAKKNAAVQTTMPAGYLLREGDEGARGERIELRQQHFVIGRSEEVSQYVEISMGASRAHVELSRTKDGGYLIKDLGSKNGTRLKGETMIPYKEYPLHDGDEFIIVKGTYTFRSA</sequence>
<evidence type="ECO:0000256" key="2">
    <source>
        <dbReference type="SAM" id="Phobius"/>
    </source>
</evidence>
<feature type="compositionally biased region" description="Basic and acidic residues" evidence="1">
    <location>
        <begin position="195"/>
        <end position="227"/>
    </location>
</feature>
<feature type="region of interest" description="Disordered" evidence="1">
    <location>
        <begin position="433"/>
        <end position="454"/>
    </location>
</feature>
<dbReference type="InterPro" id="IPR008984">
    <property type="entry name" value="SMAD_FHA_dom_sf"/>
</dbReference>
<dbReference type="InterPro" id="IPR045962">
    <property type="entry name" value="DUF6382"/>
</dbReference>
<feature type="region of interest" description="Disordered" evidence="1">
    <location>
        <begin position="195"/>
        <end position="304"/>
    </location>
</feature>
<keyword evidence="5" id="KW-1185">Reference proteome</keyword>
<dbReference type="SUPFAM" id="SSF49879">
    <property type="entry name" value="SMAD/FHA domain"/>
    <property type="match status" value="1"/>
</dbReference>
<organism evidence="4 5">
    <name type="scientific">Paenibacillus dendrobii</name>
    <dbReference type="NCBI Taxonomy" id="2691084"/>
    <lineage>
        <taxon>Bacteria</taxon>
        <taxon>Bacillati</taxon>
        <taxon>Bacillota</taxon>
        <taxon>Bacilli</taxon>
        <taxon>Bacillales</taxon>
        <taxon>Paenibacillaceae</taxon>
        <taxon>Paenibacillus</taxon>
    </lineage>
</organism>
<evidence type="ECO:0000313" key="5">
    <source>
        <dbReference type="Proteomes" id="UP000460318"/>
    </source>
</evidence>
<dbReference type="PROSITE" id="PS50006">
    <property type="entry name" value="FHA_DOMAIN"/>
    <property type="match status" value="1"/>
</dbReference>
<gene>
    <name evidence="4" type="ORF">GRF59_12245</name>
</gene>
<name>A0A7X3IJC7_9BACL</name>
<protein>
    <submittedName>
        <fullName evidence="4">FHA domain-containing protein</fullName>
    </submittedName>
</protein>
<dbReference type="Pfam" id="PF00498">
    <property type="entry name" value="FHA"/>
    <property type="match status" value="1"/>
</dbReference>
<keyword evidence="2" id="KW-0812">Transmembrane</keyword>
<dbReference type="CDD" id="cd00060">
    <property type="entry name" value="FHA"/>
    <property type="match status" value="1"/>
</dbReference>
<dbReference type="Proteomes" id="UP000460318">
    <property type="component" value="Unassembled WGS sequence"/>
</dbReference>
<feature type="transmembrane region" description="Helical" evidence="2">
    <location>
        <begin position="332"/>
        <end position="350"/>
    </location>
</feature>
<evidence type="ECO:0000256" key="1">
    <source>
        <dbReference type="SAM" id="MobiDB-lite"/>
    </source>
</evidence>
<comment type="caution">
    <text evidence="4">The sequence shown here is derived from an EMBL/GenBank/DDBJ whole genome shotgun (WGS) entry which is preliminary data.</text>
</comment>
<feature type="compositionally biased region" description="Polar residues" evidence="1">
    <location>
        <begin position="245"/>
        <end position="254"/>
    </location>
</feature>
<dbReference type="RefSeq" id="WP_160497820.1">
    <property type="nucleotide sequence ID" value="NZ_WUBI01000001.1"/>
</dbReference>
<dbReference type="Pfam" id="PF19909">
    <property type="entry name" value="DUF6382"/>
    <property type="match status" value="1"/>
</dbReference>
<evidence type="ECO:0000313" key="4">
    <source>
        <dbReference type="EMBL" id="MWV44401.1"/>
    </source>
</evidence>
<feature type="transmembrane region" description="Helical" evidence="2">
    <location>
        <begin position="356"/>
        <end position="376"/>
    </location>
</feature>
<proteinExistence type="predicted"/>
<reference evidence="4 5" key="1">
    <citation type="submission" date="2019-12" db="EMBL/GenBank/DDBJ databases">
        <title>Paenibacillus sp. nov., an endophytic bacterium isolated from the stem of Dendrobium.</title>
        <authorList>
            <person name="Zhao R."/>
        </authorList>
    </citation>
    <scope>NUCLEOTIDE SEQUENCE [LARGE SCALE GENOMIC DNA]</scope>
    <source>
        <strain evidence="4 5">HJL G12</strain>
    </source>
</reference>
<accession>A0A7X3IJC7</accession>
<dbReference type="EMBL" id="WUBI01000001">
    <property type="protein sequence ID" value="MWV44401.1"/>
    <property type="molecule type" value="Genomic_DNA"/>
</dbReference>
<keyword evidence="2" id="KW-1133">Transmembrane helix</keyword>
<keyword evidence="2" id="KW-0472">Membrane</keyword>
<dbReference type="Gene3D" id="2.60.200.20">
    <property type="match status" value="1"/>
</dbReference>